<keyword evidence="6 7" id="KW-0694">RNA-binding</keyword>
<dbReference type="eggNOG" id="COG0557">
    <property type="taxonomic scope" value="Bacteria"/>
</dbReference>
<reference evidence="10 11" key="1">
    <citation type="submission" date="2009-04" db="EMBL/GenBank/DDBJ databases">
        <authorList>
            <person name="Sebastian Y."/>
            <person name="Madupu R."/>
            <person name="Durkin A.S."/>
            <person name="Torralba M."/>
            <person name="Methe B."/>
            <person name="Sutton G.G."/>
            <person name="Strausberg R.L."/>
            <person name="Nelson K.E."/>
        </authorList>
    </citation>
    <scope>NUCLEOTIDE SEQUENCE [LARGE SCALE GENOMIC DNA]</scope>
    <source>
        <strain evidence="11">ATCC 35406 / BCRC 14492 / JCM 8526 / NCTC 13058 / HG 370</strain>
    </source>
</reference>
<keyword evidence="4 7" id="KW-0378">Hydrolase</keyword>
<dbReference type="InterPro" id="IPR011805">
    <property type="entry name" value="RNase_R"/>
</dbReference>
<dbReference type="InterPro" id="IPR004476">
    <property type="entry name" value="RNase_II/RNase_R"/>
</dbReference>
<evidence type="ECO:0000256" key="6">
    <source>
        <dbReference type="ARBA" id="ARBA00022884"/>
    </source>
</evidence>
<dbReference type="EC" id="3.1.13.1" evidence="7"/>
<dbReference type="InterPro" id="IPR050180">
    <property type="entry name" value="RNR_Ribonuclease"/>
</dbReference>
<name>C3J9M7_POREA</name>
<protein>
    <recommendedName>
        <fullName evidence="7">Ribonuclease R</fullName>
        <shortName evidence="7">RNase R</shortName>
        <ecNumber evidence="7">3.1.13.1</ecNumber>
    </recommendedName>
</protein>
<sequence>MKKKSTKSTTITGRRKATARKSGTKRLARNKRLSGHKIVDSIIDYFTRHPREVVNYKAVAASLGFTTMSEKQFVVRTLESLVEQGMLTQVEIGRYRYQVGGEMLEGVFESRRNYCVVVPDDESAEVIVSDRNNPEHALPGDRVRVALFPLKARRTRTGQVVEVLQRRRSTYVGRVVVTKGFSYLHTEDRALDSRILLPREALAGAKNNDKAIVRIAHWGAREPEPTGEVVEVLGAAGDNNTEMHAILAEYDLPYSYPEEAEEAARQIPSEIPSEEMAKREDFREVFTLTIDPADAKDFDDALSWRKLEGGLVEVGVHIADVSYYVTPGSVIDKEAYDRATSIYLVDRTIPMLPERLCNDLCSLRPNEARLAFSCVFVLNEAAEVQSYRIGRTIIESNRRYAYEEAQQVIDTKEGDDAEVILSLHSLAQLLRKRRFAQGAINFSSQEVQFVLDAEGRPVDVMARPHGTANELIEEFMLLANRTVATEFGKKQRNSNGDAKTFIYRIHDLPDGDKLNQMGAFIRRFGYQFKNATEASAISKNLNAVIEASQDKPEATLIQTMAVRTMARAEYSTENIGHYGLAFEYYTHFTSPIRRYPDLLVHRLVARYMAGEGSVPQAEYEAYAQHCSDQEQVAAKAERDSVRYKQVEYMSTRLGKVFDGVISNVAEWGFYVELTHSHCEGLVPMRLLNDDFYDYDEKNFALVGRRYRRKFTLGDTVRVRAIHSDFERRQIDFELVD</sequence>
<dbReference type="AlphaFoldDB" id="C3J9M7"/>
<dbReference type="InterPro" id="IPR001900">
    <property type="entry name" value="RNase_II/R"/>
</dbReference>
<comment type="similarity">
    <text evidence="7">Belongs to the RNR ribonuclease family. RNase R subfamily.</text>
</comment>
<dbReference type="Proteomes" id="UP000004295">
    <property type="component" value="Unassembled WGS sequence"/>
</dbReference>
<dbReference type="GO" id="GO:0006402">
    <property type="term" value="P:mRNA catabolic process"/>
    <property type="evidence" value="ECO:0007669"/>
    <property type="project" value="TreeGrafter"/>
</dbReference>
<dbReference type="CDD" id="cd04471">
    <property type="entry name" value="S1_RNase_R"/>
    <property type="match status" value="1"/>
</dbReference>
<keyword evidence="2 7" id="KW-0963">Cytoplasm</keyword>
<evidence type="ECO:0000256" key="2">
    <source>
        <dbReference type="ARBA" id="ARBA00022490"/>
    </source>
</evidence>
<dbReference type="Pfam" id="PF17876">
    <property type="entry name" value="CSD2"/>
    <property type="match status" value="1"/>
</dbReference>
<dbReference type="Pfam" id="PF00575">
    <property type="entry name" value="S1"/>
    <property type="match status" value="1"/>
</dbReference>
<keyword evidence="11" id="KW-1185">Reference proteome</keyword>
<dbReference type="HAMAP" id="MF_01895">
    <property type="entry name" value="RNase_R"/>
    <property type="match status" value="1"/>
</dbReference>
<feature type="compositionally biased region" description="Basic residues" evidence="8">
    <location>
        <begin position="13"/>
        <end position="26"/>
    </location>
</feature>
<dbReference type="InterPro" id="IPR003029">
    <property type="entry name" value="S1_domain"/>
</dbReference>
<evidence type="ECO:0000259" key="9">
    <source>
        <dbReference type="PROSITE" id="PS50126"/>
    </source>
</evidence>
<evidence type="ECO:0000256" key="5">
    <source>
        <dbReference type="ARBA" id="ARBA00022839"/>
    </source>
</evidence>
<evidence type="ECO:0000313" key="10">
    <source>
        <dbReference type="EMBL" id="EEN83103.1"/>
    </source>
</evidence>
<dbReference type="SUPFAM" id="SSF50249">
    <property type="entry name" value="Nucleic acid-binding proteins"/>
    <property type="match status" value="3"/>
</dbReference>
<dbReference type="InterPro" id="IPR040476">
    <property type="entry name" value="CSD2"/>
</dbReference>
<evidence type="ECO:0000256" key="7">
    <source>
        <dbReference type="HAMAP-Rule" id="MF_01895"/>
    </source>
</evidence>
<evidence type="ECO:0000256" key="4">
    <source>
        <dbReference type="ARBA" id="ARBA00022801"/>
    </source>
</evidence>
<dbReference type="PANTHER" id="PTHR23355:SF9">
    <property type="entry name" value="DIS3-LIKE EXONUCLEASE 2"/>
    <property type="match status" value="1"/>
</dbReference>
<comment type="subcellular location">
    <subcellularLocation>
        <location evidence="7">Cytoplasm</location>
    </subcellularLocation>
</comment>
<evidence type="ECO:0000256" key="3">
    <source>
        <dbReference type="ARBA" id="ARBA00022722"/>
    </source>
</evidence>
<dbReference type="PROSITE" id="PS50126">
    <property type="entry name" value="S1"/>
    <property type="match status" value="1"/>
</dbReference>
<dbReference type="STRING" id="553175.POREN0001_0778"/>
<feature type="domain" description="S1 motif" evidence="9">
    <location>
        <begin position="654"/>
        <end position="735"/>
    </location>
</feature>
<dbReference type="GeneID" id="93365138"/>
<evidence type="ECO:0000256" key="8">
    <source>
        <dbReference type="SAM" id="MobiDB-lite"/>
    </source>
</evidence>
<keyword evidence="3 7" id="KW-0540">Nuclease</keyword>
<dbReference type="RefSeq" id="WP_004333094.1">
    <property type="nucleotide sequence ID" value="NZ_ACNN01000014.1"/>
</dbReference>
<dbReference type="GO" id="GO:0003723">
    <property type="term" value="F:RNA binding"/>
    <property type="evidence" value="ECO:0007669"/>
    <property type="project" value="UniProtKB-UniRule"/>
</dbReference>
<dbReference type="NCBIfam" id="TIGR02063">
    <property type="entry name" value="RNase_R"/>
    <property type="match status" value="1"/>
</dbReference>
<dbReference type="GO" id="GO:0005829">
    <property type="term" value="C:cytosol"/>
    <property type="evidence" value="ECO:0007669"/>
    <property type="project" value="TreeGrafter"/>
</dbReference>
<dbReference type="EMBL" id="ACNN01000014">
    <property type="protein sequence ID" value="EEN83103.1"/>
    <property type="molecule type" value="Genomic_DNA"/>
</dbReference>
<comment type="catalytic activity">
    <reaction evidence="1 7">
        <text>Exonucleolytic cleavage in the 3'- to 5'-direction to yield nucleoside 5'-phosphates.</text>
        <dbReference type="EC" id="3.1.13.1"/>
    </reaction>
</comment>
<evidence type="ECO:0000256" key="1">
    <source>
        <dbReference type="ARBA" id="ARBA00001849"/>
    </source>
</evidence>
<comment type="function">
    <text evidence="7">3'-5' exoribonuclease that releases 5'-nucleoside monophosphates and is involved in maturation of structured RNAs.</text>
</comment>
<dbReference type="NCBIfam" id="TIGR00358">
    <property type="entry name" value="3_prime_RNase"/>
    <property type="match status" value="1"/>
</dbReference>
<keyword evidence="5 7" id="KW-0269">Exonuclease</keyword>
<feature type="region of interest" description="Disordered" evidence="8">
    <location>
        <begin position="1"/>
        <end position="26"/>
    </location>
</feature>
<dbReference type="GO" id="GO:0008859">
    <property type="term" value="F:exoribonuclease II activity"/>
    <property type="evidence" value="ECO:0007669"/>
    <property type="project" value="UniProtKB-UniRule"/>
</dbReference>
<gene>
    <name evidence="7 10" type="primary">rnr</name>
    <name evidence="10" type="ORF">POREN0001_0778</name>
</gene>
<dbReference type="SMART" id="SM00955">
    <property type="entry name" value="RNB"/>
    <property type="match status" value="1"/>
</dbReference>
<dbReference type="Pfam" id="PF00773">
    <property type="entry name" value="RNB"/>
    <property type="match status" value="1"/>
</dbReference>
<dbReference type="Gene3D" id="2.40.50.140">
    <property type="entry name" value="Nucleic acid-binding proteins"/>
    <property type="match status" value="1"/>
</dbReference>
<dbReference type="InterPro" id="IPR022966">
    <property type="entry name" value="RNase_II/R_CS"/>
</dbReference>
<dbReference type="PROSITE" id="PS01175">
    <property type="entry name" value="RIBONUCLEASE_II"/>
    <property type="match status" value="1"/>
</dbReference>
<organism evidence="10 11">
    <name type="scientific">Porphyromonas endodontalis (strain ATCC 35406 / DSM 24491 / JCM 8526 / CCUG 16442 / BCRC 14492 / NCTC 13058 / HG 370)</name>
    <name type="common">Bacteroides endodontalis</name>
    <dbReference type="NCBI Taxonomy" id="553175"/>
    <lineage>
        <taxon>Bacteria</taxon>
        <taxon>Pseudomonadati</taxon>
        <taxon>Bacteroidota</taxon>
        <taxon>Bacteroidia</taxon>
        <taxon>Bacteroidales</taxon>
        <taxon>Porphyromonadaceae</taxon>
        <taxon>Porphyromonas</taxon>
    </lineage>
</organism>
<proteinExistence type="inferred from homology"/>
<evidence type="ECO:0000313" key="11">
    <source>
        <dbReference type="Proteomes" id="UP000004295"/>
    </source>
</evidence>
<dbReference type="InterPro" id="IPR012340">
    <property type="entry name" value="NA-bd_OB-fold"/>
</dbReference>
<accession>C3J9M7</accession>
<dbReference type="SMART" id="SM00316">
    <property type="entry name" value="S1"/>
    <property type="match status" value="1"/>
</dbReference>
<dbReference type="PANTHER" id="PTHR23355">
    <property type="entry name" value="RIBONUCLEASE"/>
    <property type="match status" value="1"/>
</dbReference>
<comment type="caution">
    <text evidence="10">The sequence shown here is derived from an EMBL/GenBank/DDBJ whole genome shotgun (WGS) entry which is preliminary data.</text>
</comment>